<evidence type="ECO:0000259" key="7">
    <source>
        <dbReference type="Pfam" id="PF08662"/>
    </source>
</evidence>
<evidence type="ECO:0000313" key="9">
    <source>
        <dbReference type="Proteomes" id="UP000270296"/>
    </source>
</evidence>
<keyword evidence="3" id="KW-0853">WD repeat</keyword>
<dbReference type="InterPro" id="IPR036322">
    <property type="entry name" value="WD40_repeat_dom_sf"/>
</dbReference>
<keyword evidence="9" id="KW-1185">Reference proteome</keyword>
<feature type="domain" description="Translation initiation factor beta propellor-like" evidence="7">
    <location>
        <begin position="156"/>
        <end position="351"/>
    </location>
</feature>
<keyword evidence="6" id="KW-0812">Transmembrane</keyword>
<organism evidence="10">
    <name type="scientific">Soboliphyme baturini</name>
    <dbReference type="NCBI Taxonomy" id="241478"/>
    <lineage>
        <taxon>Eukaryota</taxon>
        <taxon>Metazoa</taxon>
        <taxon>Ecdysozoa</taxon>
        <taxon>Nematoda</taxon>
        <taxon>Enoplea</taxon>
        <taxon>Dorylaimia</taxon>
        <taxon>Dioctophymatida</taxon>
        <taxon>Dioctophymatoidea</taxon>
        <taxon>Soboliphymatidae</taxon>
        <taxon>Soboliphyme</taxon>
    </lineage>
</organism>
<evidence type="ECO:0000256" key="5">
    <source>
        <dbReference type="ARBA" id="ARBA00022917"/>
    </source>
</evidence>
<dbReference type="SUPFAM" id="SSF50978">
    <property type="entry name" value="WD40 repeat-like"/>
    <property type="match status" value="1"/>
</dbReference>
<dbReference type="PANTHER" id="PTHR13227:SF0">
    <property type="entry name" value="EUKARYOTIC TRANSLATION INITIATION FACTOR 2A"/>
    <property type="match status" value="1"/>
</dbReference>
<comment type="function">
    <text evidence="1">Functions in the early steps of protein synthesis of a small number of specific mRNAs. Acts by directing the binding of methionyl-tRNAi to 40S ribosomal subunits. In contrast to the eIF-2 complex, it binds methionyl-tRNAi to 40S subunits in a codon-dependent manner, whereas the eIF-2 complex binds methionyl-tRNAi to 40S subunits in a GTP-dependent manner.</text>
</comment>
<protein>
    <submittedName>
        <fullName evidence="10">EIF2A domain-containing protein</fullName>
    </submittedName>
</protein>
<name>A0A183IBG1_9BILA</name>
<dbReference type="OrthoDB" id="2194683at2759"/>
<evidence type="ECO:0000256" key="1">
    <source>
        <dbReference type="ARBA" id="ARBA00003993"/>
    </source>
</evidence>
<accession>A0A183IBG1</accession>
<dbReference type="InterPro" id="IPR013979">
    <property type="entry name" value="TIF_beta_prop-like"/>
</dbReference>
<proteinExistence type="predicted"/>
<dbReference type="WBParaSite" id="SBAD_0000098501-mRNA-1">
    <property type="protein sequence ID" value="SBAD_0000098501-mRNA-1"/>
    <property type="gene ID" value="SBAD_0000098501"/>
</dbReference>
<dbReference type="InterPro" id="IPR011387">
    <property type="entry name" value="TIF2A"/>
</dbReference>
<feature type="transmembrane region" description="Helical" evidence="6">
    <location>
        <begin position="269"/>
        <end position="288"/>
    </location>
</feature>
<evidence type="ECO:0000256" key="6">
    <source>
        <dbReference type="SAM" id="Phobius"/>
    </source>
</evidence>
<evidence type="ECO:0000313" key="8">
    <source>
        <dbReference type="EMBL" id="VDO92751.1"/>
    </source>
</evidence>
<reference evidence="8 9" key="2">
    <citation type="submission" date="2018-11" db="EMBL/GenBank/DDBJ databases">
        <authorList>
            <consortium name="Pathogen Informatics"/>
        </authorList>
    </citation>
    <scope>NUCLEOTIDE SEQUENCE [LARGE SCALE GENOMIC DNA]</scope>
</reference>
<dbReference type="AlphaFoldDB" id="A0A183IBG1"/>
<dbReference type="GO" id="GO:0000049">
    <property type="term" value="F:tRNA binding"/>
    <property type="evidence" value="ECO:0007669"/>
    <property type="project" value="TreeGrafter"/>
</dbReference>
<sequence length="427" mass="48402">MNKCSSICVVFSTETWQAVSKFPAPNCEHISFVPGRRLLCTWRQYAVYGLQKTTPEPNLHVFNVDTGEKVSQFISTRENYWFENFDVSAYEDNNFFRVRIYKQKLVLKTMSDFSLSPGQPPYHIVCYIPASSARPASARMYACGLTEPVSNIIASRSFFQADHAKMHWNRKGSAVLVMAVVDVDAQGTSYYGKENLYLLRTNGEGCMVPLNKDGPIYSIDWHPNSQLFCVVYGFMPPKAALLNLNAEMLYDFGPGPKNLVYFNPFGNNILLQISNTLVIAAFIMIWALKDKKAICKFIAEDTTLFHWFADGQHFVTATTTPRLRVNNGYKIWHISGRTVYEYKCPVGEEIYDLQFLHTPGEEYTVPAIPEACVAASAHQASVSSTSVPGKSWVSFQKFRRSTLPRSRFDSFILQQSVSELIVHNKRS</sequence>
<evidence type="ECO:0000256" key="2">
    <source>
        <dbReference type="ARBA" id="ARBA00022540"/>
    </source>
</evidence>
<dbReference type="EMBL" id="UZAM01006668">
    <property type="protein sequence ID" value="VDO92751.1"/>
    <property type="molecule type" value="Genomic_DNA"/>
</dbReference>
<keyword evidence="2" id="KW-0396">Initiation factor</keyword>
<evidence type="ECO:0000256" key="3">
    <source>
        <dbReference type="ARBA" id="ARBA00022574"/>
    </source>
</evidence>
<dbReference type="PANTHER" id="PTHR13227">
    <property type="entry name" value="EUKARYOTIC TRANSLATION INITIATION FACTOR 2A"/>
    <property type="match status" value="1"/>
</dbReference>
<gene>
    <name evidence="8" type="ORF">SBAD_LOCUS955</name>
</gene>
<dbReference type="GO" id="GO:0022627">
    <property type="term" value="C:cytosolic small ribosomal subunit"/>
    <property type="evidence" value="ECO:0007669"/>
    <property type="project" value="TreeGrafter"/>
</dbReference>
<keyword evidence="6" id="KW-0472">Membrane</keyword>
<dbReference type="Pfam" id="PF08662">
    <property type="entry name" value="eIF2A"/>
    <property type="match status" value="1"/>
</dbReference>
<keyword evidence="4" id="KW-0677">Repeat</keyword>
<dbReference type="GO" id="GO:0003729">
    <property type="term" value="F:mRNA binding"/>
    <property type="evidence" value="ECO:0007669"/>
    <property type="project" value="TreeGrafter"/>
</dbReference>
<keyword evidence="6" id="KW-1133">Transmembrane helix</keyword>
<keyword evidence="5" id="KW-0648">Protein biosynthesis</keyword>
<evidence type="ECO:0000256" key="4">
    <source>
        <dbReference type="ARBA" id="ARBA00022737"/>
    </source>
</evidence>
<evidence type="ECO:0000313" key="10">
    <source>
        <dbReference type="WBParaSite" id="SBAD_0000098501-mRNA-1"/>
    </source>
</evidence>
<dbReference type="Proteomes" id="UP000270296">
    <property type="component" value="Unassembled WGS sequence"/>
</dbReference>
<dbReference type="GO" id="GO:0043022">
    <property type="term" value="F:ribosome binding"/>
    <property type="evidence" value="ECO:0007669"/>
    <property type="project" value="TreeGrafter"/>
</dbReference>
<dbReference type="GO" id="GO:0003743">
    <property type="term" value="F:translation initiation factor activity"/>
    <property type="evidence" value="ECO:0007669"/>
    <property type="project" value="UniProtKB-KW"/>
</dbReference>
<reference evidence="10" key="1">
    <citation type="submission" date="2016-06" db="UniProtKB">
        <authorList>
            <consortium name="WormBaseParasite"/>
        </authorList>
    </citation>
    <scope>IDENTIFICATION</scope>
</reference>